<dbReference type="AlphaFoldDB" id="A0ABD3P6B5"/>
<sequence>MPRRVNVLTQQKLHGDAQILFPQPPDPTGHNRGKRDQASSINVAAQTTTRESPPKNDANQRERKGSAVSADTQSKQSPSLRAGFLPPAPHTNCMTDKNNVGTHSQLSKVNESNCSWGSNEENRNQNHHDSAAASTTPSHGGPPQASPSQPRNYQGQQYTMHPPPSYNHHDDNHESWHDWHNSQQHSQWHYNHPSPSSYHQHNSSQWWGQSYYDDHHGHHPHYSGQYHPNLHHLHNSQYPTNSAQHHSRNAPLEHYPGYHEFLPPLDTNAAHSAGGDKQGNQGKDPTNAIHHGSEPNHSVTAGAGVYSHANLHSPAHPAPPYPSPLINSNNPVNSKISSTKRFNSLKENDRRLPHMHPYNNNYASLPSLPGWEHNPNNPSNAVKYDAGRELYQIVEQQNEVVDPIPVYAYSEGFKERSWDDMVKLLTEFHEKNPGVDVEEERLEEKNATSDGNGDELMLRSWIREVRWVRRARATDEERSPKATRGRSDKTINATPVDSTPLPDCLTLTPQRIEDVTRLNFPWRDDRSSWQKWLDDLLHFRAKNGGGDMNVPLKYIEYPSLGNFVNRQRTEYRKLLQGRSSSMTQNKIADLNRIGFLWSVREGGHTSWDTRYLELREYQMQNGHCNVPKLYKPNPSLGYWVNEQRFQYRRMVNNKPSYMTEAKVAHLNALGFVWSLRESKKPWDDWLSELREYKKIHGHVDVPLKYEKNIPLGAFVNNQRSEYRKLHKGEPSSMTSSKIKDLEEMGFHWSVRESRTPWTTRLKELKEFKKEFGHVNVPKNWKVNPSLSYWVDKQRQQYKLFGQAPCHLTKERVDSLDELGFDWKGSSTIADVATKSNDDEREEKTERMDEDDSFV</sequence>
<feature type="compositionally biased region" description="Basic and acidic residues" evidence="1">
    <location>
        <begin position="835"/>
        <end position="846"/>
    </location>
</feature>
<accession>A0ABD3P6B5</accession>
<feature type="compositionally biased region" description="Basic and acidic residues" evidence="1">
    <location>
        <begin position="473"/>
        <end position="489"/>
    </location>
</feature>
<feature type="compositionally biased region" description="Basic and acidic residues" evidence="1">
    <location>
        <begin position="52"/>
        <end position="65"/>
    </location>
</feature>
<dbReference type="InterPro" id="IPR005114">
    <property type="entry name" value="Helicase_assoc"/>
</dbReference>
<feature type="compositionally biased region" description="Basic and acidic residues" evidence="1">
    <location>
        <begin position="167"/>
        <end position="180"/>
    </location>
</feature>
<feature type="region of interest" description="Disordered" evidence="1">
    <location>
        <begin position="831"/>
        <end position="854"/>
    </location>
</feature>
<dbReference type="EMBL" id="JABMIG020000268">
    <property type="protein sequence ID" value="KAL3783119.1"/>
    <property type="molecule type" value="Genomic_DNA"/>
</dbReference>
<feature type="region of interest" description="Disordered" evidence="1">
    <location>
        <begin position="218"/>
        <end position="248"/>
    </location>
</feature>
<name>A0ABD3P6B5_9STRA</name>
<gene>
    <name evidence="3" type="ORF">HJC23_012455</name>
</gene>
<evidence type="ECO:0000313" key="3">
    <source>
        <dbReference type="EMBL" id="KAL3783119.1"/>
    </source>
</evidence>
<keyword evidence="4" id="KW-1185">Reference proteome</keyword>
<comment type="caution">
    <text evidence="3">The sequence shown here is derived from an EMBL/GenBank/DDBJ whole genome shotgun (WGS) entry which is preliminary data.</text>
</comment>
<evidence type="ECO:0000259" key="2">
    <source>
        <dbReference type="Pfam" id="PF03457"/>
    </source>
</evidence>
<protein>
    <recommendedName>
        <fullName evidence="2">Helicase-associated domain-containing protein</fullName>
    </recommendedName>
</protein>
<dbReference type="PANTHER" id="PTHR33418:SF1">
    <property type="entry name" value="HELICASE-ASSOCIATED DOMAIN-CONTAINING PROTEIN"/>
    <property type="match status" value="1"/>
</dbReference>
<feature type="region of interest" description="Disordered" evidence="1">
    <location>
        <begin position="473"/>
        <end position="503"/>
    </location>
</feature>
<feature type="compositionally biased region" description="Polar residues" evidence="1">
    <location>
        <begin position="38"/>
        <end position="51"/>
    </location>
</feature>
<feature type="domain" description="Helicase-associated" evidence="2">
    <location>
        <begin position="680"/>
        <end position="746"/>
    </location>
</feature>
<feature type="compositionally biased region" description="Basic and acidic residues" evidence="1">
    <location>
        <begin position="120"/>
        <end position="130"/>
    </location>
</feature>
<feature type="domain" description="Helicase-associated" evidence="2">
    <location>
        <begin position="527"/>
        <end position="595"/>
    </location>
</feature>
<feature type="region of interest" description="Disordered" evidence="1">
    <location>
        <begin position="185"/>
        <end position="204"/>
    </location>
</feature>
<dbReference type="Gene3D" id="6.10.140.530">
    <property type="match status" value="4"/>
</dbReference>
<feature type="compositionally biased region" description="Polar residues" evidence="1">
    <location>
        <begin position="146"/>
        <end position="159"/>
    </location>
</feature>
<feature type="domain" description="Helicase-associated" evidence="2">
    <location>
        <begin position="605"/>
        <end position="671"/>
    </location>
</feature>
<evidence type="ECO:0000313" key="4">
    <source>
        <dbReference type="Proteomes" id="UP001516023"/>
    </source>
</evidence>
<dbReference type="Pfam" id="PF03457">
    <property type="entry name" value="HA"/>
    <property type="match status" value="4"/>
</dbReference>
<feature type="compositionally biased region" description="Polar residues" evidence="1">
    <location>
        <begin position="69"/>
        <end position="79"/>
    </location>
</feature>
<feature type="region of interest" description="Disordered" evidence="1">
    <location>
        <begin position="1"/>
        <end position="180"/>
    </location>
</feature>
<evidence type="ECO:0000256" key="1">
    <source>
        <dbReference type="SAM" id="MobiDB-lite"/>
    </source>
</evidence>
<feature type="compositionally biased region" description="Polar residues" evidence="1">
    <location>
        <begin position="92"/>
        <end position="119"/>
    </location>
</feature>
<organism evidence="3 4">
    <name type="scientific">Cyclotella cryptica</name>
    <dbReference type="NCBI Taxonomy" id="29204"/>
    <lineage>
        <taxon>Eukaryota</taxon>
        <taxon>Sar</taxon>
        <taxon>Stramenopiles</taxon>
        <taxon>Ochrophyta</taxon>
        <taxon>Bacillariophyta</taxon>
        <taxon>Coscinodiscophyceae</taxon>
        <taxon>Thalassiosirophycidae</taxon>
        <taxon>Stephanodiscales</taxon>
        <taxon>Stephanodiscaceae</taxon>
        <taxon>Cyclotella</taxon>
    </lineage>
</organism>
<feature type="domain" description="Helicase-associated" evidence="2">
    <location>
        <begin position="755"/>
        <end position="820"/>
    </location>
</feature>
<proteinExistence type="predicted"/>
<reference evidence="3 4" key="1">
    <citation type="journal article" date="2020" name="G3 (Bethesda)">
        <title>Improved Reference Genome for Cyclotella cryptica CCMP332, a Model for Cell Wall Morphogenesis, Salinity Adaptation, and Lipid Production in Diatoms (Bacillariophyta).</title>
        <authorList>
            <person name="Roberts W.R."/>
            <person name="Downey K.M."/>
            <person name="Ruck E.C."/>
            <person name="Traller J.C."/>
            <person name="Alverson A.J."/>
        </authorList>
    </citation>
    <scope>NUCLEOTIDE SEQUENCE [LARGE SCALE GENOMIC DNA]</scope>
    <source>
        <strain evidence="3 4">CCMP332</strain>
    </source>
</reference>
<dbReference type="PANTHER" id="PTHR33418">
    <property type="entry name" value="HELICASE-ASSOCIATED"/>
    <property type="match status" value="1"/>
</dbReference>
<feature type="region of interest" description="Disordered" evidence="1">
    <location>
        <begin position="266"/>
        <end position="294"/>
    </location>
</feature>
<dbReference type="Proteomes" id="UP001516023">
    <property type="component" value="Unassembled WGS sequence"/>
</dbReference>
<feature type="compositionally biased region" description="Polar residues" evidence="1">
    <location>
        <begin position="235"/>
        <end position="244"/>
    </location>
</feature>